<accession>A0A0K2T828</accession>
<sequence length="76" mass="8636">LQASTAISMGFSVIFPVCILRDVIFSLCRRSCKYLKENFPGMLRSTRRELRMIPGYPLNEVLPLVEGNNHIPPLCI</sequence>
<evidence type="ECO:0000313" key="2">
    <source>
        <dbReference type="EMBL" id="CDW22163.1"/>
    </source>
</evidence>
<name>A0A0K2T828_LEPSM</name>
<feature type="non-terminal residue" evidence="2">
    <location>
        <position position="1"/>
    </location>
</feature>
<feature type="transmembrane region" description="Helical" evidence="1">
    <location>
        <begin position="6"/>
        <end position="28"/>
    </location>
</feature>
<reference evidence="2" key="1">
    <citation type="submission" date="2014-05" db="EMBL/GenBank/DDBJ databases">
        <authorList>
            <person name="Chronopoulou M."/>
        </authorList>
    </citation>
    <scope>NUCLEOTIDE SEQUENCE</scope>
    <source>
        <tissue evidence="2">Whole organism</tissue>
    </source>
</reference>
<keyword evidence="1" id="KW-0812">Transmembrane</keyword>
<proteinExistence type="predicted"/>
<evidence type="ECO:0000256" key="1">
    <source>
        <dbReference type="SAM" id="Phobius"/>
    </source>
</evidence>
<dbReference type="AlphaFoldDB" id="A0A0K2T828"/>
<organism evidence="2">
    <name type="scientific">Lepeophtheirus salmonis</name>
    <name type="common">Salmon louse</name>
    <name type="synonym">Caligus salmonis</name>
    <dbReference type="NCBI Taxonomy" id="72036"/>
    <lineage>
        <taxon>Eukaryota</taxon>
        <taxon>Metazoa</taxon>
        <taxon>Ecdysozoa</taxon>
        <taxon>Arthropoda</taxon>
        <taxon>Crustacea</taxon>
        <taxon>Multicrustacea</taxon>
        <taxon>Hexanauplia</taxon>
        <taxon>Copepoda</taxon>
        <taxon>Siphonostomatoida</taxon>
        <taxon>Caligidae</taxon>
        <taxon>Lepeophtheirus</taxon>
    </lineage>
</organism>
<keyword evidence="1" id="KW-0472">Membrane</keyword>
<dbReference type="EMBL" id="HACA01004802">
    <property type="protein sequence ID" value="CDW22163.1"/>
    <property type="molecule type" value="Transcribed_RNA"/>
</dbReference>
<keyword evidence="1" id="KW-1133">Transmembrane helix</keyword>
<protein>
    <submittedName>
        <fullName evidence="2">Uncharacterized protein</fullName>
    </submittedName>
</protein>